<keyword evidence="1" id="KW-1015">Disulfide bond</keyword>
<dbReference type="InterPro" id="IPR008139">
    <property type="entry name" value="SaposinB_dom"/>
</dbReference>
<dbReference type="OrthoDB" id="9750599at2759"/>
<dbReference type="GO" id="GO:0044194">
    <property type="term" value="C:cytolytic granule"/>
    <property type="evidence" value="ECO:0007669"/>
    <property type="project" value="TreeGrafter"/>
</dbReference>
<proteinExistence type="predicted"/>
<gene>
    <name evidence="5" type="primary">LOC111147942</name>
</gene>
<feature type="chain" id="PRO_5016106211" evidence="2">
    <location>
        <begin position="23"/>
        <end position="166"/>
    </location>
</feature>
<dbReference type="AlphaFoldDB" id="A0A2Y9JFV8"/>
<dbReference type="GO" id="GO:0042742">
    <property type="term" value="P:defense response to bacterium"/>
    <property type="evidence" value="ECO:0007669"/>
    <property type="project" value="InterPro"/>
</dbReference>
<dbReference type="PANTHER" id="PTHR15541:SF2">
    <property type="entry name" value="GRANULYSIN"/>
    <property type="match status" value="1"/>
</dbReference>
<dbReference type="Pfam" id="PF03489">
    <property type="entry name" value="SapB_2"/>
    <property type="match status" value="1"/>
</dbReference>
<keyword evidence="2" id="KW-0732">Signal</keyword>
<evidence type="ECO:0000313" key="4">
    <source>
        <dbReference type="Proteomes" id="UP000248482"/>
    </source>
</evidence>
<dbReference type="PANTHER" id="PTHR15541">
    <property type="entry name" value="GRANULYSIN RELATED"/>
    <property type="match status" value="1"/>
</dbReference>
<dbReference type="GO" id="GO:0061844">
    <property type="term" value="P:antimicrobial humoral immune response mediated by antimicrobial peptide"/>
    <property type="evidence" value="ECO:0007669"/>
    <property type="project" value="TreeGrafter"/>
</dbReference>
<dbReference type="GO" id="GO:0031640">
    <property type="term" value="P:killing of cells of another organism"/>
    <property type="evidence" value="ECO:0007669"/>
    <property type="project" value="TreeGrafter"/>
</dbReference>
<dbReference type="SMART" id="SM00741">
    <property type="entry name" value="SapB"/>
    <property type="match status" value="1"/>
</dbReference>
<dbReference type="InterPro" id="IPR008138">
    <property type="entry name" value="SapB_2"/>
</dbReference>
<reference evidence="5" key="1">
    <citation type="submission" date="2025-08" db="UniProtKB">
        <authorList>
            <consortium name="RefSeq"/>
        </authorList>
    </citation>
    <scope>IDENTIFICATION</scope>
    <source>
        <tissue evidence="5">Blood</tissue>
    </source>
</reference>
<dbReference type="SUPFAM" id="SSF47862">
    <property type="entry name" value="Saposin"/>
    <property type="match status" value="1"/>
</dbReference>
<organism evidence="4 5">
    <name type="scientific">Enhydra lutris kenyoni</name>
    <name type="common">northern sea otter</name>
    <dbReference type="NCBI Taxonomy" id="391180"/>
    <lineage>
        <taxon>Eukaryota</taxon>
        <taxon>Metazoa</taxon>
        <taxon>Chordata</taxon>
        <taxon>Craniata</taxon>
        <taxon>Vertebrata</taxon>
        <taxon>Euteleostomi</taxon>
        <taxon>Mammalia</taxon>
        <taxon>Eutheria</taxon>
        <taxon>Laurasiatheria</taxon>
        <taxon>Carnivora</taxon>
        <taxon>Caniformia</taxon>
        <taxon>Musteloidea</taxon>
        <taxon>Mustelidae</taxon>
        <taxon>Lutrinae</taxon>
        <taxon>Enhydra</taxon>
    </lineage>
</organism>
<dbReference type="Gene3D" id="1.10.225.10">
    <property type="entry name" value="Saposin-like"/>
    <property type="match status" value="1"/>
</dbReference>
<sequence length="166" mass="18519">MTFWALLLLASVLLATPGLTFSGLTHEDNDLSVADMYEEEQFFKILAEEDPKGDQIITPCKTCMAIIKQLGRILRHNHTQEAIKWAVSVVCRKIHIPKCLCDKTVKTVTKYLSAVTKALENDNSPQKICVKIRMCRPEIGLGASGALPDPQEKHGIFNNCRQLLPS</sequence>
<evidence type="ECO:0000256" key="1">
    <source>
        <dbReference type="ARBA" id="ARBA00023157"/>
    </source>
</evidence>
<evidence type="ECO:0000259" key="3">
    <source>
        <dbReference type="PROSITE" id="PS50015"/>
    </source>
</evidence>
<dbReference type="KEGG" id="elk:111147942"/>
<protein>
    <submittedName>
        <fullName evidence="5">Granulysin</fullName>
    </submittedName>
</protein>
<evidence type="ECO:0000256" key="2">
    <source>
        <dbReference type="SAM" id="SignalP"/>
    </source>
</evidence>
<dbReference type="InterPro" id="IPR038847">
    <property type="entry name" value="Granulysin-like"/>
</dbReference>
<feature type="domain" description="Saposin B-type" evidence="3">
    <location>
        <begin position="56"/>
        <end position="139"/>
    </location>
</feature>
<keyword evidence="4" id="KW-1185">Reference proteome</keyword>
<feature type="signal peptide" evidence="2">
    <location>
        <begin position="1"/>
        <end position="22"/>
    </location>
</feature>
<dbReference type="PROSITE" id="PS50015">
    <property type="entry name" value="SAP_B"/>
    <property type="match status" value="1"/>
</dbReference>
<accession>A0A2Y9JFV8</accession>
<dbReference type="GeneID" id="111147942"/>
<dbReference type="STRING" id="391180.A0A2Y9JFV8"/>
<dbReference type="InterPro" id="IPR011001">
    <property type="entry name" value="Saposin-like"/>
</dbReference>
<dbReference type="Proteomes" id="UP000248482">
    <property type="component" value="Unplaced"/>
</dbReference>
<evidence type="ECO:0000313" key="5">
    <source>
        <dbReference type="RefSeq" id="XP_022359908.1"/>
    </source>
</evidence>
<name>A0A2Y9JFV8_ENHLU</name>
<dbReference type="RefSeq" id="XP_022359908.1">
    <property type="nucleotide sequence ID" value="XM_022504200.1"/>
</dbReference>